<dbReference type="SUPFAM" id="SSF50249">
    <property type="entry name" value="Nucleic acid-binding proteins"/>
    <property type="match status" value="1"/>
</dbReference>
<dbReference type="GO" id="GO:0003697">
    <property type="term" value="F:single-stranded DNA binding"/>
    <property type="evidence" value="ECO:0007669"/>
    <property type="project" value="UniProtKB-UniRule"/>
</dbReference>
<keyword evidence="6" id="KW-0862">Zinc</keyword>
<accession>A0A1D7SNM3</accession>
<evidence type="ECO:0000256" key="4">
    <source>
        <dbReference type="ARBA" id="ARBA00022723"/>
    </source>
</evidence>
<comment type="domain">
    <text evidence="10">The acidic C-terminus is involved in modulating the ssDNA binding properties. The N-terminus LAST motif is involved in the cooperative binding of the protein to single-stranded nucleic acids.</text>
</comment>
<dbReference type="EMBL" id="KX349324">
    <property type="protein sequence ID" value="AOO18713.1"/>
    <property type="molecule type" value="Genomic_DNA"/>
</dbReference>
<sequence length="309" mass="34981">MSFASLKKASSKGDTFAKLTREIEKLNQPAAGSSADERFWKPEMDKSGNGYAVIRFLPAPDGEDMPWAKVWSHAFKGPGGQWYIENSLTTIGKDDPVGEMNRQLWNSGSDSDKEIARAQKRKLSYYSNIYVVSDPAHPENEGRVFLYKFGKKIFDKLTEAMQPAFVDESPIDPFNFWKGADFKLKIRKVEGYWNYDKSEFASPSTLGNFDDDKLESIWNEGYSLAEFEDTKNFKSYEQLQARLSLVLGKTSTASAPVIREDEEEVFAKPEPVENWGKEVSDFRQKAVASSPVADEDDTLSYFAKLAEED</sequence>
<evidence type="ECO:0000313" key="12">
    <source>
        <dbReference type="EMBL" id="AOO15281.1"/>
    </source>
</evidence>
<evidence type="ECO:0000256" key="1">
    <source>
        <dbReference type="ARBA" id="ARBA00018590"/>
    </source>
</evidence>
<dbReference type="InterPro" id="IPR046395">
    <property type="entry name" value="SSB_T4"/>
</dbReference>
<keyword evidence="3" id="KW-0235">DNA replication</keyword>
<gene>
    <name evidence="12" type="ORF">Np150310_003</name>
    <name evidence="13" type="ORF">RW040310_003</name>
    <name evidence="14" type="ORF">W1120610_003</name>
    <name evidence="15" type="ORF">WH050310_003</name>
</gene>
<evidence type="ECO:0000256" key="5">
    <source>
        <dbReference type="ARBA" id="ARBA00022763"/>
    </source>
</evidence>
<feature type="domain" description="Bacteriophage T4 Gp32 single-stranded DNA-binding" evidence="11">
    <location>
        <begin position="48"/>
        <end position="245"/>
    </location>
</feature>
<dbReference type="Pfam" id="PF08804">
    <property type="entry name" value="gp32"/>
    <property type="match status" value="1"/>
</dbReference>
<evidence type="ECO:0000313" key="17">
    <source>
        <dbReference type="Proteomes" id="UP000224445"/>
    </source>
</evidence>
<evidence type="ECO:0000313" key="15">
    <source>
        <dbReference type="EMBL" id="AOO19141.1"/>
    </source>
</evidence>
<dbReference type="GO" id="GO:0006310">
    <property type="term" value="P:DNA recombination"/>
    <property type="evidence" value="ECO:0007669"/>
    <property type="project" value="UniProtKB-UniRule"/>
</dbReference>
<dbReference type="Gene3D" id="3.90.198.10">
    <property type="entry name" value="Replication Fork Single-Stranded Dna Binding Protein"/>
    <property type="match status" value="1"/>
</dbReference>
<dbReference type="GO" id="GO:0046872">
    <property type="term" value="F:metal ion binding"/>
    <property type="evidence" value="ECO:0007669"/>
    <property type="project" value="UniProtKB-KW"/>
</dbReference>
<evidence type="ECO:0000256" key="8">
    <source>
        <dbReference type="ARBA" id="ARBA00023125"/>
    </source>
</evidence>
<evidence type="ECO:0000313" key="16">
    <source>
        <dbReference type="Proteomes" id="UP000224341"/>
    </source>
</evidence>
<dbReference type="GO" id="GO:0039686">
    <property type="term" value="P:bidirectional double-stranded viral DNA replication"/>
    <property type="evidence" value="ECO:0007669"/>
    <property type="project" value="UniProtKB-UniRule"/>
</dbReference>
<protein>
    <recommendedName>
        <fullName evidence="1 10">Single-stranded DNA-binding protein</fullName>
        <shortName evidence="10">SSB protein</shortName>
    </recommendedName>
    <alternativeName>
        <fullName evidence="10">Helix-destabilizing protein</fullName>
    </alternativeName>
</protein>
<keyword evidence="2 10" id="KW-0678">Repressor</keyword>
<keyword evidence="4" id="KW-0479">Metal-binding</keyword>
<keyword evidence="5" id="KW-0227">DNA damage</keyword>
<evidence type="ECO:0000256" key="2">
    <source>
        <dbReference type="ARBA" id="ARBA00022491"/>
    </source>
</evidence>
<evidence type="ECO:0000256" key="7">
    <source>
        <dbReference type="ARBA" id="ARBA00023109"/>
    </source>
</evidence>
<proteinExistence type="inferred from homology"/>
<dbReference type="Proteomes" id="UP000225120">
    <property type="component" value="Segment"/>
</dbReference>
<dbReference type="Proteomes" id="UP000225157">
    <property type="component" value="Segment"/>
</dbReference>
<evidence type="ECO:0000256" key="6">
    <source>
        <dbReference type="ARBA" id="ARBA00022833"/>
    </source>
</evidence>
<keyword evidence="10" id="KW-0233">DNA recombination</keyword>
<dbReference type="InterPro" id="IPR012340">
    <property type="entry name" value="NA-bd_OB-fold"/>
</dbReference>
<comment type="subunit">
    <text evidence="10">Homodimer in the absence of DNA, monomer when binding DNA. Interacts with the DNA helicase assembly protein; a ternary complex between the helicase assembly protein, the single-stranded DNA-binding protein and ssDNA is an obligatory intermediate in the helicase loading mechanism. Part of the replicase complex that includes the DNA polymerase, the polymerase clamp, the clamp loader complex, the single-stranded DNA binding protein, the primase, the replicative helicase and the helicase assembly factor. Interacts (via C-terminus) with the viral SF1 dDA helicase. Interacts with the viral SF2 UvsW repair helicase.</text>
</comment>
<organism evidence="12 16">
    <name type="scientific">Cyanophage S-RIM12</name>
    <dbReference type="NCBI Taxonomy" id="1278402"/>
    <lineage>
        <taxon>Viruses</taxon>
        <taxon>Duplodnaviria</taxon>
        <taxon>Heunggongvirae</taxon>
        <taxon>Uroviricota</taxon>
        <taxon>Caudoviricetes</taxon>
        <taxon>Pantevenvirales</taxon>
        <taxon>Kyanoviridae</taxon>
        <taxon>Brizovirus</taxon>
        <taxon>Brizovirus syn33</taxon>
    </lineage>
</organism>
<keyword evidence="7 10" id="KW-1194">Viral DNA replication</keyword>
<dbReference type="HAMAP" id="MF_04152">
    <property type="entry name" value="SSB_T4"/>
    <property type="match status" value="1"/>
</dbReference>
<dbReference type="Proteomes" id="UP000224445">
    <property type="component" value="Segment"/>
</dbReference>
<comment type="function">
    <text evidence="10">Single-stranded DNA-binding protein that participates in viral DNA replication, recombination, and repair. Coats the lagging-strand ssDNA as the replication fork advances. Stimulates the activities of viral DNA polymerase and the replicative helicase, probably via its interaction with the helicase assembly factor. Together with the replicative helicase and the helicase assembly factor, promotes pairing of two homologous DNA molecules containing complementary single-stranded regions and mediates homologous DNA strand exchange. Promotes also the formation of joint molecules. mRNA specific autogenous translational repressor.</text>
</comment>
<dbReference type="Proteomes" id="UP000224341">
    <property type="component" value="Segment"/>
</dbReference>
<evidence type="ECO:0000256" key="9">
    <source>
        <dbReference type="ARBA" id="ARBA00023204"/>
    </source>
</evidence>
<evidence type="ECO:0000256" key="3">
    <source>
        <dbReference type="ARBA" id="ARBA00022705"/>
    </source>
</evidence>
<comment type="caution">
    <text evidence="10">Lacks conserved residue(s) required for the propagation of feature annotation.</text>
</comment>
<dbReference type="EMBL" id="KX349308">
    <property type="protein sequence ID" value="AOO15281.1"/>
    <property type="molecule type" value="Genomic_DNA"/>
</dbReference>
<dbReference type="GO" id="GO:0006281">
    <property type="term" value="P:DNA repair"/>
    <property type="evidence" value="ECO:0007669"/>
    <property type="project" value="UniProtKB-UniRule"/>
</dbReference>
<reference evidence="16 17" key="1">
    <citation type="journal article" date="2016" name="Environ. Microbiol.">
        <title>Genomic diversification of marine cyanophages into stable ecotypes.</title>
        <authorList>
            <person name="Marston M.F."/>
            <person name="Martiny J.B."/>
        </authorList>
    </citation>
    <scope>NUCLEOTIDE SEQUENCE [LARGE SCALE GENOMIC DNA]</scope>
    <source>
        <strain evidence="12">Np_15_0310</strain>
        <strain evidence="13">RW_04_0310</strain>
        <strain evidence="14">W1_12_0610</strain>
        <strain evidence="15">WH_05_0310</strain>
    </source>
</reference>
<keyword evidence="8 10" id="KW-0238">DNA-binding</keyword>
<dbReference type="EMBL" id="KX349326">
    <property type="protein sequence ID" value="AOO19141.1"/>
    <property type="molecule type" value="Genomic_DNA"/>
</dbReference>
<dbReference type="EMBL" id="KX349311">
    <property type="protein sequence ID" value="AOO15921.1"/>
    <property type="molecule type" value="Genomic_DNA"/>
</dbReference>
<comment type="similarity">
    <text evidence="10">Belongs to the Tequatrovirus single-stranded DNA-binding protein family.</text>
</comment>
<evidence type="ECO:0000259" key="11">
    <source>
        <dbReference type="Pfam" id="PF08804"/>
    </source>
</evidence>
<dbReference type="InterPro" id="IPR044947">
    <property type="entry name" value="Phage_T4_Gp32_ssDNA-bd_sf"/>
</dbReference>
<dbReference type="InterPro" id="IPR012339">
    <property type="entry name" value="Phage_T4_Gp32_ssDNA-bd"/>
</dbReference>
<name>A0A1D7SNM3_9CAUD</name>
<evidence type="ECO:0000313" key="14">
    <source>
        <dbReference type="EMBL" id="AOO18713.1"/>
    </source>
</evidence>
<keyword evidence="9 10" id="KW-0234">DNA repair</keyword>
<evidence type="ECO:0000313" key="13">
    <source>
        <dbReference type="EMBL" id="AOO15921.1"/>
    </source>
</evidence>
<dbReference type="GO" id="GO:0006260">
    <property type="term" value="P:DNA replication"/>
    <property type="evidence" value="ECO:0007669"/>
    <property type="project" value="UniProtKB-KW"/>
</dbReference>
<evidence type="ECO:0000256" key="10">
    <source>
        <dbReference type="HAMAP-Rule" id="MF_04152"/>
    </source>
</evidence>